<dbReference type="OrthoDB" id="6021021at2759"/>
<organism evidence="1 2">
    <name type="scientific">Brachionus plicatilis</name>
    <name type="common">Marine rotifer</name>
    <name type="synonym">Brachionus muelleri</name>
    <dbReference type="NCBI Taxonomy" id="10195"/>
    <lineage>
        <taxon>Eukaryota</taxon>
        <taxon>Metazoa</taxon>
        <taxon>Spiralia</taxon>
        <taxon>Gnathifera</taxon>
        <taxon>Rotifera</taxon>
        <taxon>Eurotatoria</taxon>
        <taxon>Monogononta</taxon>
        <taxon>Pseudotrocha</taxon>
        <taxon>Ploima</taxon>
        <taxon>Brachionidae</taxon>
        <taxon>Brachionus</taxon>
    </lineage>
</organism>
<evidence type="ECO:0000313" key="2">
    <source>
        <dbReference type="Proteomes" id="UP000276133"/>
    </source>
</evidence>
<comment type="caution">
    <text evidence="1">The sequence shown here is derived from an EMBL/GenBank/DDBJ whole genome shotgun (WGS) entry which is preliminary data.</text>
</comment>
<proteinExistence type="predicted"/>
<protein>
    <submittedName>
        <fullName evidence="1">Uncharacterized protein</fullName>
    </submittedName>
</protein>
<dbReference type="EMBL" id="REGN01001810">
    <property type="protein sequence ID" value="RNA32382.1"/>
    <property type="molecule type" value="Genomic_DNA"/>
</dbReference>
<name>A0A3M7S9D1_BRAPC</name>
<gene>
    <name evidence="1" type="ORF">BpHYR1_008358</name>
</gene>
<evidence type="ECO:0000313" key="1">
    <source>
        <dbReference type="EMBL" id="RNA32382.1"/>
    </source>
</evidence>
<reference evidence="1 2" key="1">
    <citation type="journal article" date="2018" name="Sci. Rep.">
        <title>Genomic signatures of local adaptation to the degree of environmental predictability in rotifers.</title>
        <authorList>
            <person name="Franch-Gras L."/>
            <person name="Hahn C."/>
            <person name="Garcia-Roger E.M."/>
            <person name="Carmona M.J."/>
            <person name="Serra M."/>
            <person name="Gomez A."/>
        </authorList>
    </citation>
    <scope>NUCLEOTIDE SEQUENCE [LARGE SCALE GENOMIC DNA]</scope>
    <source>
        <strain evidence="1">HYR1</strain>
    </source>
</reference>
<accession>A0A3M7S9D1</accession>
<sequence>MVDVLTLYSFARIEVAIFCSQCFFIISTFVSNSFELYAKGIIENSSNFSQLRQKVGDSKEKLIVLCMYSRKACNMSWFRYYYHAVY</sequence>
<dbReference type="AlphaFoldDB" id="A0A3M7S9D1"/>
<dbReference type="Proteomes" id="UP000276133">
    <property type="component" value="Unassembled WGS sequence"/>
</dbReference>
<feature type="non-terminal residue" evidence="1">
    <location>
        <position position="86"/>
    </location>
</feature>
<keyword evidence="2" id="KW-1185">Reference proteome</keyword>